<dbReference type="PANTHER" id="PTHR21625">
    <property type="entry name" value="NYD-SP28 PROTEIN"/>
    <property type="match status" value="1"/>
</dbReference>
<reference evidence="5 6" key="1">
    <citation type="journal article" date="2016" name="Nat. Commun.">
        <title>Extremotolerant tardigrade genome and improved radiotolerance of human cultured cells by tardigrade-unique protein.</title>
        <authorList>
            <person name="Hashimoto T."/>
            <person name="Horikawa D.D."/>
            <person name="Saito Y."/>
            <person name="Kuwahara H."/>
            <person name="Kozuka-Hata H."/>
            <person name="Shin-I T."/>
            <person name="Minakuchi Y."/>
            <person name="Ohishi K."/>
            <person name="Motoyama A."/>
            <person name="Aizu T."/>
            <person name="Enomoto A."/>
            <person name="Kondo K."/>
            <person name="Tanaka S."/>
            <person name="Hara Y."/>
            <person name="Koshikawa S."/>
            <person name="Sagara H."/>
            <person name="Miura T."/>
            <person name="Yokobori S."/>
            <person name="Miyagawa K."/>
            <person name="Suzuki Y."/>
            <person name="Kubo T."/>
            <person name="Oyama M."/>
            <person name="Kohara Y."/>
            <person name="Fujiyama A."/>
            <person name="Arakawa K."/>
            <person name="Katayama T."/>
            <person name="Toyoda A."/>
            <person name="Kunieda T."/>
        </authorList>
    </citation>
    <scope>NUCLEOTIDE SEQUENCE [LARGE SCALE GENOMIC DNA]</scope>
    <source>
        <strain evidence="5 6">YOKOZUNA-1</strain>
    </source>
</reference>
<feature type="compositionally biased region" description="Basic and acidic residues" evidence="3">
    <location>
        <begin position="74"/>
        <end position="97"/>
    </location>
</feature>
<dbReference type="GO" id="GO:0070286">
    <property type="term" value="P:axonemal dynein complex assembly"/>
    <property type="evidence" value="ECO:0007669"/>
    <property type="project" value="InterPro"/>
</dbReference>
<dbReference type="InterPro" id="IPR039750">
    <property type="entry name" value="DRC1/DRC2"/>
</dbReference>
<gene>
    <name evidence="5" type="primary">RvY_14886-1</name>
    <name evidence="5" type="synonym">RvY_14886.1</name>
    <name evidence="5" type="ORF">RvY_14886</name>
</gene>
<dbReference type="OrthoDB" id="10260459at2759"/>
<keyword evidence="1 2" id="KW-0175">Coiled coil</keyword>
<feature type="region of interest" description="Disordered" evidence="3">
    <location>
        <begin position="68"/>
        <end position="101"/>
    </location>
</feature>
<dbReference type="GO" id="GO:0005858">
    <property type="term" value="C:axonemal dynein complex"/>
    <property type="evidence" value="ECO:0007669"/>
    <property type="project" value="InterPro"/>
</dbReference>
<accession>A0A1D1VSV3</accession>
<dbReference type="STRING" id="947166.A0A1D1VSV3"/>
<evidence type="ECO:0000313" key="5">
    <source>
        <dbReference type="EMBL" id="GAV04625.1"/>
    </source>
</evidence>
<evidence type="ECO:0000313" key="6">
    <source>
        <dbReference type="Proteomes" id="UP000186922"/>
    </source>
</evidence>
<dbReference type="PANTHER" id="PTHR21625:SF1">
    <property type="entry name" value="DYNEIN REGULATORY COMPLEX PROTEIN 1"/>
    <property type="match status" value="1"/>
</dbReference>
<dbReference type="InterPro" id="IPR039505">
    <property type="entry name" value="DRC1/2_N"/>
</dbReference>
<feature type="coiled-coil region" evidence="2">
    <location>
        <begin position="197"/>
        <end position="224"/>
    </location>
</feature>
<proteinExistence type="predicted"/>
<evidence type="ECO:0000256" key="2">
    <source>
        <dbReference type="SAM" id="Coils"/>
    </source>
</evidence>
<dbReference type="AlphaFoldDB" id="A0A1D1VSV3"/>
<dbReference type="EMBL" id="BDGG01000011">
    <property type="protein sequence ID" value="GAV04625.1"/>
    <property type="molecule type" value="Genomic_DNA"/>
</dbReference>
<evidence type="ECO:0000256" key="3">
    <source>
        <dbReference type="SAM" id="MobiDB-lite"/>
    </source>
</evidence>
<evidence type="ECO:0000256" key="1">
    <source>
        <dbReference type="ARBA" id="ARBA00023054"/>
    </source>
</evidence>
<dbReference type="Proteomes" id="UP000186922">
    <property type="component" value="Unassembled WGS sequence"/>
</dbReference>
<dbReference type="Pfam" id="PF14772">
    <property type="entry name" value="NYD-SP28"/>
    <property type="match status" value="1"/>
</dbReference>
<sequence length="417" mass="49124">MASEENIRLAKDGDSPPSQVHLDALFGQFQEKDPITEFPRFQNVQVVKKGSGVLSLIREERIMARRKRLQQRLTRADGTSHQRDPAKNADNTKDQDRMPTFQPVFESTKNLRRTILRSDYVLKSYVKGALRRRIARHQAVHQHFDGLEKRIKNNQWLSKQRLSSKFNQYAQMANNTLDVQELSMLLNKHKKYGTELIKAKQSFVDELEDELKAMDDNFSRMLKSFQKDIDGIRKRATEFPTKLTSLCRREIYDLDKTFAGIESDYVKKTMDTWEEGHLQVREKDDKIMIQREELVEEILNNMKVLRTTKLDSFLYVKLILDNDVLLMTEQLQNMRASFLVNAEKLDYNLEIIQLREEESLKTKNKQKRIITKIQDELARATNELRADEKRTVSKLTKHKSQYIVMTTELVQLHQLYE</sequence>
<feature type="coiled-coil region" evidence="2">
    <location>
        <begin position="363"/>
        <end position="390"/>
    </location>
</feature>
<organism evidence="5 6">
    <name type="scientific">Ramazzottius varieornatus</name>
    <name type="common">Water bear</name>
    <name type="synonym">Tardigrade</name>
    <dbReference type="NCBI Taxonomy" id="947166"/>
    <lineage>
        <taxon>Eukaryota</taxon>
        <taxon>Metazoa</taxon>
        <taxon>Ecdysozoa</taxon>
        <taxon>Tardigrada</taxon>
        <taxon>Eutardigrada</taxon>
        <taxon>Parachela</taxon>
        <taxon>Hypsibioidea</taxon>
        <taxon>Ramazzottiidae</taxon>
        <taxon>Ramazzottius</taxon>
    </lineage>
</organism>
<comment type="caution">
    <text evidence="5">The sequence shown here is derived from an EMBL/GenBank/DDBJ whole genome shotgun (WGS) entry which is preliminary data.</text>
</comment>
<dbReference type="GO" id="GO:0060285">
    <property type="term" value="P:cilium-dependent cell motility"/>
    <property type="evidence" value="ECO:0007669"/>
    <property type="project" value="TreeGrafter"/>
</dbReference>
<feature type="domain" description="Dynein regulatory complex protein 1/2 N-terminal" evidence="4">
    <location>
        <begin position="134"/>
        <end position="229"/>
    </location>
</feature>
<evidence type="ECO:0000259" key="4">
    <source>
        <dbReference type="Pfam" id="PF14772"/>
    </source>
</evidence>
<keyword evidence="6" id="KW-1185">Reference proteome</keyword>
<feature type="compositionally biased region" description="Basic and acidic residues" evidence="3">
    <location>
        <begin position="1"/>
        <end position="14"/>
    </location>
</feature>
<protein>
    <recommendedName>
        <fullName evidence="4">Dynein regulatory complex protein 1/2 N-terminal domain-containing protein</fullName>
    </recommendedName>
</protein>
<feature type="region of interest" description="Disordered" evidence="3">
    <location>
        <begin position="1"/>
        <end position="20"/>
    </location>
</feature>
<dbReference type="GO" id="GO:0003352">
    <property type="term" value="P:regulation of cilium movement"/>
    <property type="evidence" value="ECO:0007669"/>
    <property type="project" value="TreeGrafter"/>
</dbReference>
<name>A0A1D1VSV3_RAMVA</name>